<evidence type="ECO:0000313" key="4">
    <source>
        <dbReference type="Proteomes" id="UP001492380"/>
    </source>
</evidence>
<accession>A0ABR1Z2X8</accession>
<keyword evidence="2" id="KW-1133">Transmembrane helix</keyword>
<sequence length="346" mass="33966">MSSTAPGTTLATSTSSSAAATTSASSGSEATVAITTTFTPPSACTSSHLTMVSNFYVWINEPMPVPGSTFSSCYPTQWIADYSSVSGSLSSIAPLVTPLVCPVGWDTATSVSTGDFSGYFACCPSEYDLTPPDTAVDTDRPFYGGTCFSSFTAGNTYTMTKYDSTALSGNVTVTFTNGDAAYGHPIDGWVAGAAISRTTSTAAGGSSSGSVAASATGGASASSSSAATGGGGGSSGLSGGAIAGIVIGCVAGVALLGLAAWAILRRHHKGSASDGAAAAAAANEEANEKDATSPGGATVMSNEMGGGEINELGGDSRQVHEVGADAKGTQGWPNALMAAHGPTSER</sequence>
<proteinExistence type="predicted"/>
<dbReference type="Proteomes" id="UP001492380">
    <property type="component" value="Unassembled WGS sequence"/>
</dbReference>
<evidence type="ECO:0000313" key="3">
    <source>
        <dbReference type="EMBL" id="KAK8246537.1"/>
    </source>
</evidence>
<name>A0ABR1Z2X8_9PEZI</name>
<evidence type="ECO:0000256" key="2">
    <source>
        <dbReference type="SAM" id="Phobius"/>
    </source>
</evidence>
<feature type="region of interest" description="Disordered" evidence="1">
    <location>
        <begin position="275"/>
        <end position="346"/>
    </location>
</feature>
<dbReference type="PANTHER" id="PTHR16861:SF4">
    <property type="entry name" value="SH3 DOMAIN PROTEIN (AFU_ORTHOLOGUE AFUA_1G13610)"/>
    <property type="match status" value="1"/>
</dbReference>
<reference evidence="3 4" key="1">
    <citation type="submission" date="2024-04" db="EMBL/GenBank/DDBJ databases">
        <title>Phyllosticta paracitricarpa is synonymous to the EU quarantine fungus P. citricarpa based on phylogenomic analyses.</title>
        <authorList>
            <consortium name="Lawrence Berkeley National Laboratory"/>
            <person name="Van Ingen-Buijs V.A."/>
            <person name="Van Westerhoven A.C."/>
            <person name="Haridas S."/>
            <person name="Skiadas P."/>
            <person name="Martin F."/>
            <person name="Groenewald J.Z."/>
            <person name="Crous P.W."/>
            <person name="Seidl M.F."/>
        </authorList>
    </citation>
    <scope>NUCLEOTIDE SEQUENCE [LARGE SCALE GENOMIC DNA]</scope>
    <source>
        <strain evidence="3 4">CBS 123374</strain>
    </source>
</reference>
<keyword evidence="4" id="KW-1185">Reference proteome</keyword>
<feature type="transmembrane region" description="Helical" evidence="2">
    <location>
        <begin position="241"/>
        <end position="264"/>
    </location>
</feature>
<organism evidence="3 4">
    <name type="scientific">Phyllosticta capitalensis</name>
    <dbReference type="NCBI Taxonomy" id="121624"/>
    <lineage>
        <taxon>Eukaryota</taxon>
        <taxon>Fungi</taxon>
        <taxon>Dikarya</taxon>
        <taxon>Ascomycota</taxon>
        <taxon>Pezizomycotina</taxon>
        <taxon>Dothideomycetes</taxon>
        <taxon>Dothideomycetes incertae sedis</taxon>
        <taxon>Botryosphaeriales</taxon>
        <taxon>Phyllostictaceae</taxon>
        <taxon>Phyllosticta</taxon>
    </lineage>
</organism>
<dbReference type="CDD" id="cd12087">
    <property type="entry name" value="TM_EGFR-like"/>
    <property type="match status" value="1"/>
</dbReference>
<keyword evidence="2" id="KW-0812">Transmembrane</keyword>
<dbReference type="PANTHER" id="PTHR16861">
    <property type="entry name" value="GLYCOPROTEIN 38"/>
    <property type="match status" value="1"/>
</dbReference>
<protein>
    <submittedName>
        <fullName evidence="3">Uncharacterized protein</fullName>
    </submittedName>
</protein>
<dbReference type="EMBL" id="JBBWRZ010000001">
    <property type="protein sequence ID" value="KAK8246537.1"/>
    <property type="molecule type" value="Genomic_DNA"/>
</dbReference>
<feature type="compositionally biased region" description="Low complexity" evidence="1">
    <location>
        <begin position="275"/>
        <end position="284"/>
    </location>
</feature>
<gene>
    <name evidence="3" type="ORF">HDK90DRAFT_506303</name>
</gene>
<evidence type="ECO:0000256" key="1">
    <source>
        <dbReference type="SAM" id="MobiDB-lite"/>
    </source>
</evidence>
<keyword evidence="2" id="KW-0472">Membrane</keyword>
<comment type="caution">
    <text evidence="3">The sequence shown here is derived from an EMBL/GenBank/DDBJ whole genome shotgun (WGS) entry which is preliminary data.</text>
</comment>